<evidence type="ECO:0000256" key="1">
    <source>
        <dbReference type="ARBA" id="ARBA00022722"/>
    </source>
</evidence>
<comment type="caution">
    <text evidence="5">The sequence shown here is derived from an EMBL/GenBank/DDBJ whole genome shotgun (WGS) entry which is preliminary data.</text>
</comment>
<sequence>MTSEYRCPFDDLLILDFEATCEKDNYDFPPEIVQFSVCVLNTREKIIREDLSFNKFVRPIINPKLTDFCAELTGIDQDSIDKADTFPEVFNQFSAWLEEHNFQAKRYAFVCDSRQDMWRFAQYQFLLNKQPLPTIFRQWVNLGRYYEEDLRKAQVQDTWGPSFIEKMSGFYNIQFEGHAHNAMDECAFLAKVTKRVLDNGNLVTINESLKCIAGPRNVPFNIDPEWKTSFVSSCKVFEAMLPLVSTRTKRYFPDDFYGKCLYCFLPECTGVEHKQYPEYVYEQLKEPSVFAITAGLMRE</sequence>
<dbReference type="CDD" id="cd06133">
    <property type="entry name" value="ERI-1_3'hExo_like"/>
    <property type="match status" value="1"/>
</dbReference>
<keyword evidence="1" id="KW-0540">Nuclease</keyword>
<dbReference type="AlphaFoldDB" id="A0A2G5SM14"/>
<dbReference type="InterPro" id="IPR036397">
    <property type="entry name" value="RNaseH_sf"/>
</dbReference>
<dbReference type="STRING" id="1611254.A0A2G5SM14"/>
<dbReference type="EMBL" id="PDUG01000006">
    <property type="protein sequence ID" value="PIC16175.1"/>
    <property type="molecule type" value="Genomic_DNA"/>
</dbReference>
<dbReference type="InterPro" id="IPR047201">
    <property type="entry name" value="ERI-1_3'hExo-like"/>
</dbReference>
<dbReference type="SMART" id="SM00479">
    <property type="entry name" value="EXOIII"/>
    <property type="match status" value="1"/>
</dbReference>
<proteinExistence type="predicted"/>
<dbReference type="FunFam" id="3.30.420.10:FF:000157">
    <property type="entry name" value="Cell death-related nuclease 4"/>
    <property type="match status" value="1"/>
</dbReference>
<evidence type="ECO:0000256" key="3">
    <source>
        <dbReference type="ARBA" id="ARBA00022839"/>
    </source>
</evidence>
<dbReference type="Gene3D" id="3.30.420.10">
    <property type="entry name" value="Ribonuclease H-like superfamily/Ribonuclease H"/>
    <property type="match status" value="1"/>
</dbReference>
<dbReference type="OrthoDB" id="5775694at2759"/>
<evidence type="ECO:0000259" key="4">
    <source>
        <dbReference type="SMART" id="SM00479"/>
    </source>
</evidence>
<evidence type="ECO:0000313" key="5">
    <source>
        <dbReference type="EMBL" id="PIC16175.1"/>
    </source>
</evidence>
<dbReference type="InterPro" id="IPR013520">
    <property type="entry name" value="Ribonucl_H"/>
</dbReference>
<accession>A0A2G5SM14</accession>
<dbReference type="InterPro" id="IPR051274">
    <property type="entry name" value="3-5_Exoribonuclease"/>
</dbReference>
<dbReference type="GO" id="GO:0000175">
    <property type="term" value="F:3'-5'-RNA exonuclease activity"/>
    <property type="evidence" value="ECO:0007669"/>
    <property type="project" value="InterPro"/>
</dbReference>
<dbReference type="Proteomes" id="UP000230233">
    <property type="component" value="Chromosome X"/>
</dbReference>
<organism evidence="5 6">
    <name type="scientific">Caenorhabditis nigoni</name>
    <dbReference type="NCBI Taxonomy" id="1611254"/>
    <lineage>
        <taxon>Eukaryota</taxon>
        <taxon>Metazoa</taxon>
        <taxon>Ecdysozoa</taxon>
        <taxon>Nematoda</taxon>
        <taxon>Chromadorea</taxon>
        <taxon>Rhabditida</taxon>
        <taxon>Rhabditina</taxon>
        <taxon>Rhabditomorpha</taxon>
        <taxon>Rhabditoidea</taxon>
        <taxon>Rhabditidae</taxon>
        <taxon>Peloderinae</taxon>
        <taxon>Caenorhabditis</taxon>
    </lineage>
</organism>
<dbReference type="GO" id="GO:0003676">
    <property type="term" value="F:nucleic acid binding"/>
    <property type="evidence" value="ECO:0007669"/>
    <property type="project" value="InterPro"/>
</dbReference>
<protein>
    <recommendedName>
        <fullName evidence="4">Exonuclease domain-containing protein</fullName>
    </recommendedName>
</protein>
<dbReference type="PANTHER" id="PTHR23044">
    <property type="entry name" value="3'-5' EXONUCLEASE ERI1-RELATED"/>
    <property type="match status" value="1"/>
</dbReference>
<dbReference type="GO" id="GO:0005737">
    <property type="term" value="C:cytoplasm"/>
    <property type="evidence" value="ECO:0007669"/>
    <property type="project" value="TreeGrafter"/>
</dbReference>
<keyword evidence="6" id="KW-1185">Reference proteome</keyword>
<evidence type="ECO:0000313" key="6">
    <source>
        <dbReference type="Proteomes" id="UP000230233"/>
    </source>
</evidence>
<keyword evidence="2" id="KW-0378">Hydrolase</keyword>
<keyword evidence="3" id="KW-0269">Exonuclease</keyword>
<evidence type="ECO:0000256" key="2">
    <source>
        <dbReference type="ARBA" id="ARBA00022801"/>
    </source>
</evidence>
<dbReference type="SUPFAM" id="SSF53098">
    <property type="entry name" value="Ribonuclease H-like"/>
    <property type="match status" value="1"/>
</dbReference>
<dbReference type="Pfam" id="PF00929">
    <property type="entry name" value="RNase_T"/>
    <property type="match status" value="1"/>
</dbReference>
<feature type="domain" description="Exonuclease" evidence="4">
    <location>
        <begin position="11"/>
        <end position="202"/>
    </location>
</feature>
<gene>
    <name evidence="5" type="primary">Cnig_chr_X.g22867</name>
    <name evidence="5" type="ORF">B9Z55_022867</name>
</gene>
<reference evidence="6" key="1">
    <citation type="submission" date="2017-10" db="EMBL/GenBank/DDBJ databases">
        <title>Rapid genome shrinkage in a self-fertile nematode reveals novel sperm competition proteins.</title>
        <authorList>
            <person name="Yin D."/>
            <person name="Schwarz E.M."/>
            <person name="Thomas C.G."/>
            <person name="Felde R.L."/>
            <person name="Korf I.F."/>
            <person name="Cutter A.D."/>
            <person name="Schartner C.M."/>
            <person name="Ralston E.J."/>
            <person name="Meyer B.J."/>
            <person name="Haag E.S."/>
        </authorList>
    </citation>
    <scope>NUCLEOTIDE SEQUENCE [LARGE SCALE GENOMIC DNA]</scope>
    <source>
        <strain evidence="6">JU1422</strain>
    </source>
</reference>
<name>A0A2G5SM14_9PELO</name>
<dbReference type="InterPro" id="IPR012337">
    <property type="entry name" value="RNaseH-like_sf"/>
</dbReference>
<dbReference type="PANTHER" id="PTHR23044:SF4">
    <property type="entry name" value="CELL DEATH-RELATED NUCLEASE 4"/>
    <property type="match status" value="1"/>
</dbReference>